<organism evidence="1 2">
    <name type="scientific">Actinomadura chokoriensis</name>
    <dbReference type="NCBI Taxonomy" id="454156"/>
    <lineage>
        <taxon>Bacteria</taxon>
        <taxon>Bacillati</taxon>
        <taxon>Actinomycetota</taxon>
        <taxon>Actinomycetes</taxon>
        <taxon>Streptosporangiales</taxon>
        <taxon>Thermomonosporaceae</taxon>
        <taxon>Actinomadura</taxon>
    </lineage>
</organism>
<reference evidence="1 2" key="1">
    <citation type="submission" date="2023-11" db="EMBL/GenBank/DDBJ databases">
        <title>Actinomadura monticuli sp. nov., isolated from volcanic ash.</title>
        <authorList>
            <person name="Lee S.D."/>
            <person name="Yang H."/>
            <person name="Kim I.S."/>
        </authorList>
    </citation>
    <scope>NUCLEOTIDE SEQUENCE [LARGE SCALE GENOMIC DNA]</scope>
    <source>
        <strain evidence="1 2">DSM 45346</strain>
    </source>
</reference>
<name>A0ABV4R4Z4_9ACTN</name>
<evidence type="ECO:0000313" key="1">
    <source>
        <dbReference type="EMBL" id="MFA1557984.1"/>
    </source>
</evidence>
<protein>
    <submittedName>
        <fullName evidence="1">Uncharacterized protein</fullName>
    </submittedName>
</protein>
<sequence length="111" mass="12477">MLAHKKKFFVDFLWANTSRLSLPATKAFMDTSGTAAAWKENEKRPPHGTSRLLPTCRARTRESDAMTFEDWCRASAKAARAGPIIKLLFTEVSLSSRSGDKIRRRSVLHSP</sequence>
<dbReference type="Proteomes" id="UP001569904">
    <property type="component" value="Unassembled WGS sequence"/>
</dbReference>
<evidence type="ECO:0000313" key="2">
    <source>
        <dbReference type="Proteomes" id="UP001569904"/>
    </source>
</evidence>
<dbReference type="EMBL" id="JAXCEH010000026">
    <property type="protein sequence ID" value="MFA1557984.1"/>
    <property type="molecule type" value="Genomic_DNA"/>
</dbReference>
<dbReference type="RefSeq" id="WP_371944845.1">
    <property type="nucleotide sequence ID" value="NZ_JAXCEH010000026.1"/>
</dbReference>
<gene>
    <name evidence="1" type="ORF">SM436_30230</name>
</gene>
<proteinExistence type="predicted"/>
<accession>A0ABV4R4Z4</accession>
<keyword evidence="2" id="KW-1185">Reference proteome</keyword>
<comment type="caution">
    <text evidence="1">The sequence shown here is derived from an EMBL/GenBank/DDBJ whole genome shotgun (WGS) entry which is preliminary data.</text>
</comment>